<name>A0A6J7PZK5_9ZZZZ</name>
<dbReference type="EMBL" id="CAFBPD010000142">
    <property type="protein sequence ID" value="CAB5011000.1"/>
    <property type="molecule type" value="Genomic_DNA"/>
</dbReference>
<dbReference type="InterPro" id="IPR021458">
    <property type="entry name" value="Rv0495c"/>
</dbReference>
<organism evidence="1">
    <name type="scientific">freshwater metagenome</name>
    <dbReference type="NCBI Taxonomy" id="449393"/>
    <lineage>
        <taxon>unclassified sequences</taxon>
        <taxon>metagenomes</taxon>
        <taxon>ecological metagenomes</taxon>
    </lineage>
</organism>
<dbReference type="Pfam" id="PF11307">
    <property type="entry name" value="DUF3109"/>
    <property type="match status" value="1"/>
</dbReference>
<protein>
    <submittedName>
        <fullName evidence="1">Unannotated protein</fullName>
    </submittedName>
</protein>
<sequence>MPEVHLDFPRQWVEFLDPADDGQLIRADLTWLTSRWTCIFGNGCQGIYADRPDAGCCALGAHFSEKADEKRVRGWVEKLDESLWQRIDTGRKKGWVEKEDGATKTRVVGDACIFHNDRDFAGGYGCALHHLAAREGVSFVETKPEVCWQLPLRRSYENVKHEDNTERLVIVLGEYDRRGWGEGGHDLDWYCSGNTEAHVGTEPVYLSSRAEIIALIGEPAYVELARICDRRSQLLLTVADRSALSPHPADPA</sequence>
<gene>
    <name evidence="1" type="ORF">UFOPK4061_00870</name>
</gene>
<evidence type="ECO:0000313" key="1">
    <source>
        <dbReference type="EMBL" id="CAB5011000.1"/>
    </source>
</evidence>
<reference evidence="1" key="1">
    <citation type="submission" date="2020-05" db="EMBL/GenBank/DDBJ databases">
        <authorList>
            <person name="Chiriac C."/>
            <person name="Salcher M."/>
            <person name="Ghai R."/>
            <person name="Kavagutti S V."/>
        </authorList>
    </citation>
    <scope>NUCLEOTIDE SEQUENCE</scope>
</reference>
<dbReference type="AlphaFoldDB" id="A0A6J7PZK5"/>
<accession>A0A6J7PZK5</accession>
<proteinExistence type="predicted"/>